<evidence type="ECO:0000313" key="3">
    <source>
        <dbReference type="Proteomes" id="UP000386575"/>
    </source>
</evidence>
<dbReference type="InterPro" id="IPR052894">
    <property type="entry name" value="AsmA-related"/>
</dbReference>
<organism evidence="2 3">
    <name type="scientific">Neorhizobium galegae</name>
    <name type="common">Rhizobium galegae</name>
    <dbReference type="NCBI Taxonomy" id="399"/>
    <lineage>
        <taxon>Bacteria</taxon>
        <taxon>Pseudomonadati</taxon>
        <taxon>Pseudomonadota</taxon>
        <taxon>Alphaproteobacteria</taxon>
        <taxon>Hyphomicrobiales</taxon>
        <taxon>Rhizobiaceae</taxon>
        <taxon>Rhizobium/Agrobacterium group</taxon>
        <taxon>Neorhizobium</taxon>
    </lineage>
</organism>
<dbReference type="Proteomes" id="UP000386575">
    <property type="component" value="Unassembled WGS sequence"/>
</dbReference>
<feature type="transmembrane region" description="Helical" evidence="1">
    <location>
        <begin position="37"/>
        <end position="59"/>
    </location>
</feature>
<accession>A0A6A1TLC2</accession>
<dbReference type="EMBL" id="VZUL01000002">
    <property type="protein sequence ID" value="KAB1085219.1"/>
    <property type="molecule type" value="Genomic_DNA"/>
</dbReference>
<dbReference type="PANTHER" id="PTHR30441">
    <property type="entry name" value="DUF748 DOMAIN-CONTAINING PROTEIN"/>
    <property type="match status" value="1"/>
</dbReference>
<dbReference type="GO" id="GO:0090313">
    <property type="term" value="P:regulation of protein targeting to membrane"/>
    <property type="evidence" value="ECO:0007669"/>
    <property type="project" value="TreeGrafter"/>
</dbReference>
<dbReference type="RefSeq" id="WP_151040800.1">
    <property type="nucleotide sequence ID" value="NZ_VZUL01000002.1"/>
</dbReference>
<protein>
    <submittedName>
        <fullName evidence="2">Uncharacterized protein</fullName>
    </submittedName>
</protein>
<dbReference type="PANTHER" id="PTHR30441:SF4">
    <property type="entry name" value="PROTEIN ASMA"/>
    <property type="match status" value="1"/>
</dbReference>
<proteinExistence type="predicted"/>
<sequence length="632" mass="68052">MREPSISYNARVIMLTNPFGHLRKNLSRPLGRRSRRVLIGAIVALFLFSLFQLIAPFLISSTVVRESMERAVAEWTGHDVTIEGTPDIRFWPEPRITLREITIRKQAEGGERVLGRVSRLSASFDLLQALLGRPEFKDFRLTNPEINVLREADGRLDWANDGRLSRAVRDARPDGSSQALATGEDARMGDVRISNGIFEISDVASGRITRFQSINGTLDWPWLSRGLELKADAYLNGQALTLDMSSTQPLLLLSGKSGNISGTMASALFHGQFRGVANLAAHAFLSGDAELTVPDLSTAMRWAGLNFAGVERLKSFSLNTRLVTNEDILRLDNLSLGLNDAKATGILDLVLPTDRPARLTGTLAFDRMDLSAALAAIAPRAMGDTSRDNSHLAGLELDLRLSAQQATLGPFQLSEAAVSIMNVGEQSRIDIADSDFETGRLTGRIATVKGGTAGAVALRLAIQDADFGNIVKELGLAGPLPAARGSLDLALDVDRPLEPEAWRNAKGTLRFRTDRGSLSGVNLAGVRQLAAQKPYFPLSDAGSGSLEFDHIDISANLADGSADIREGKITGPSENLTLSGVVPYINSSLALSATIEPIAQDTKAAPLMVFIGGSWPNPVIWPVSQTPAKPLQ</sequence>
<keyword evidence="1" id="KW-1133">Transmembrane helix</keyword>
<dbReference type="AlphaFoldDB" id="A0A6A1TLC2"/>
<comment type="caution">
    <text evidence="2">The sequence shown here is derived from an EMBL/GenBank/DDBJ whole genome shotgun (WGS) entry which is preliminary data.</text>
</comment>
<evidence type="ECO:0000256" key="1">
    <source>
        <dbReference type="SAM" id="Phobius"/>
    </source>
</evidence>
<reference evidence="2 3" key="1">
    <citation type="submission" date="2019-09" db="EMBL/GenBank/DDBJ databases">
        <title>Genome sequencing of Ng87 strain.</title>
        <authorList>
            <person name="Karasev E.S."/>
            <person name="Andronov E."/>
        </authorList>
    </citation>
    <scope>NUCLEOTIDE SEQUENCE [LARGE SCALE GENOMIC DNA]</scope>
    <source>
        <strain evidence="2 3">Ng87</strain>
    </source>
</reference>
<keyword evidence="1" id="KW-0812">Transmembrane</keyword>
<evidence type="ECO:0000313" key="2">
    <source>
        <dbReference type="EMBL" id="KAB1085219.1"/>
    </source>
</evidence>
<gene>
    <name evidence="2" type="ORF">F4V91_01465</name>
</gene>
<keyword evidence="1" id="KW-0472">Membrane</keyword>
<name>A0A6A1TLC2_NEOGA</name>
<dbReference type="GO" id="GO:0005886">
    <property type="term" value="C:plasma membrane"/>
    <property type="evidence" value="ECO:0007669"/>
    <property type="project" value="TreeGrafter"/>
</dbReference>